<comment type="caution">
    <text evidence="3">The sequence shown here is derived from an EMBL/GenBank/DDBJ whole genome shotgun (WGS) entry which is preliminary data.</text>
</comment>
<name>A0A2N0P9W8_9GLOM</name>
<dbReference type="InterPro" id="IPR005162">
    <property type="entry name" value="Retrotrans_gag_dom"/>
</dbReference>
<protein>
    <recommendedName>
        <fullName evidence="2">Retrotransposon gag domain-containing protein</fullName>
    </recommendedName>
</protein>
<dbReference type="EMBL" id="LLXJ01001152">
    <property type="protein sequence ID" value="PKC03628.1"/>
    <property type="molecule type" value="Genomic_DNA"/>
</dbReference>
<dbReference type="AlphaFoldDB" id="A0A2N0P9W8"/>
<dbReference type="VEuPathDB" id="FungiDB:RhiirA1_459491"/>
<dbReference type="VEuPathDB" id="FungiDB:RhiirFUN_004011"/>
<evidence type="ECO:0000256" key="1">
    <source>
        <dbReference type="SAM" id="MobiDB-lite"/>
    </source>
</evidence>
<accession>A0A2N0P9W8</accession>
<dbReference type="Pfam" id="PF03732">
    <property type="entry name" value="Retrotrans_gag"/>
    <property type="match status" value="1"/>
</dbReference>
<feature type="region of interest" description="Disordered" evidence="1">
    <location>
        <begin position="378"/>
        <end position="401"/>
    </location>
</feature>
<organism evidence="3 4">
    <name type="scientific">Rhizophagus irregularis</name>
    <dbReference type="NCBI Taxonomy" id="588596"/>
    <lineage>
        <taxon>Eukaryota</taxon>
        <taxon>Fungi</taxon>
        <taxon>Fungi incertae sedis</taxon>
        <taxon>Mucoromycota</taxon>
        <taxon>Glomeromycotina</taxon>
        <taxon>Glomeromycetes</taxon>
        <taxon>Glomerales</taxon>
        <taxon>Glomeraceae</taxon>
        <taxon>Rhizophagus</taxon>
    </lineage>
</organism>
<dbReference type="PANTHER" id="PTHR33223">
    <property type="entry name" value="CCHC-TYPE DOMAIN-CONTAINING PROTEIN"/>
    <property type="match status" value="1"/>
</dbReference>
<feature type="compositionally biased region" description="Polar residues" evidence="1">
    <location>
        <begin position="392"/>
        <end position="401"/>
    </location>
</feature>
<dbReference type="VEuPathDB" id="FungiDB:RhiirA1_447207"/>
<proteinExistence type="predicted"/>
<evidence type="ECO:0000259" key="2">
    <source>
        <dbReference type="Pfam" id="PF03732"/>
    </source>
</evidence>
<sequence length="401" mass="45077">MLSYSAKTVQYFYEYSQGTILRQQYLIQKLISSIRYQNASFSYDKLAIKIYTTRERFQNFNLDPFVHYQHEDEPLGYELSFITPPTSPILRYPRNLLFINEPLYLEYLFDDKNMSNLQNNQASQVNQADIQTLTAAVQALTGQILAPNNLGNAMNTLNATVVANNNALQNQNHNVAQVLMFSRGNQDPIIWLNEFNATAMANGWNDAQKLQVVPAYLKGSAAVWYQAAVLAPINAWAAAANANNFQHAFLTQFWTAAMVEMWAIELDQRQQQPNESVDEYASSIQELYQRINDAAFTYPDNLQARKFVSGLISELYMAVKPFGDQTLADAIGRAKSCELTLRSGKTKLLNYAGQTTLEITELTKLVAALTEQVTEIGKKVIGNRPPPRSDGRSPNVSTGPN</sequence>
<reference evidence="3 4" key="1">
    <citation type="submission" date="2016-04" db="EMBL/GenBank/DDBJ databases">
        <title>Genome analyses suggest a sexual origin of heterokaryosis in a supposedly ancient asexual fungus.</title>
        <authorList>
            <person name="Ropars J."/>
            <person name="Sedzielewska K."/>
            <person name="Noel J."/>
            <person name="Charron P."/>
            <person name="Farinelli L."/>
            <person name="Marton T."/>
            <person name="Kruger M."/>
            <person name="Pelin A."/>
            <person name="Brachmann A."/>
            <person name="Corradi N."/>
        </authorList>
    </citation>
    <scope>NUCLEOTIDE SEQUENCE [LARGE SCALE GENOMIC DNA]</scope>
    <source>
        <strain evidence="3 4">A5</strain>
    </source>
</reference>
<dbReference type="Proteomes" id="UP000232722">
    <property type="component" value="Unassembled WGS sequence"/>
</dbReference>
<dbReference type="PANTHER" id="PTHR33223:SF6">
    <property type="entry name" value="CCHC-TYPE DOMAIN-CONTAINING PROTEIN"/>
    <property type="match status" value="1"/>
</dbReference>
<reference evidence="3 4" key="2">
    <citation type="submission" date="2017-09" db="EMBL/GenBank/DDBJ databases">
        <title>Extensive intraspecific genome diversity in a model arbuscular mycorrhizal fungus.</title>
        <authorList>
            <person name="Chen E.C."/>
            <person name="Morin E."/>
            <person name="Beaudet D."/>
            <person name="Noel J."/>
            <person name="Ndikumana S."/>
            <person name="Charron P."/>
            <person name="St-Onge C."/>
            <person name="Giorgi J."/>
            <person name="Grigoriev I.V."/>
            <person name="Roux C."/>
            <person name="Martin F.M."/>
            <person name="Corradi N."/>
        </authorList>
    </citation>
    <scope>NUCLEOTIDE SEQUENCE [LARGE SCALE GENOMIC DNA]</scope>
    <source>
        <strain evidence="3 4">A5</strain>
    </source>
</reference>
<dbReference type="VEuPathDB" id="FungiDB:FUN_023721"/>
<evidence type="ECO:0000313" key="3">
    <source>
        <dbReference type="EMBL" id="PKC03628.1"/>
    </source>
</evidence>
<feature type="domain" description="Retrotransposon gag" evidence="2">
    <location>
        <begin position="212"/>
        <end position="311"/>
    </location>
</feature>
<evidence type="ECO:0000313" key="4">
    <source>
        <dbReference type="Proteomes" id="UP000232722"/>
    </source>
</evidence>
<gene>
    <name evidence="3" type="ORF">RhiirA5_423472</name>
</gene>